<keyword evidence="2" id="KW-0812">Transmembrane</keyword>
<dbReference type="RefSeq" id="WP_343903287.1">
    <property type="nucleotide sequence ID" value="NZ_BAAAIS010000001.1"/>
</dbReference>
<evidence type="ECO:0000313" key="5">
    <source>
        <dbReference type="Proteomes" id="UP001597280"/>
    </source>
</evidence>
<dbReference type="Pfam" id="PF03703">
    <property type="entry name" value="bPH_2"/>
    <property type="match status" value="1"/>
</dbReference>
<dbReference type="InterPro" id="IPR005182">
    <property type="entry name" value="YdbS-like_PH"/>
</dbReference>
<keyword evidence="2" id="KW-0472">Membrane</keyword>
<feature type="transmembrane region" description="Helical" evidence="2">
    <location>
        <begin position="85"/>
        <end position="105"/>
    </location>
</feature>
<evidence type="ECO:0000256" key="1">
    <source>
        <dbReference type="SAM" id="MobiDB-lite"/>
    </source>
</evidence>
<feature type="domain" description="YdbS-like PH" evidence="3">
    <location>
        <begin position="111"/>
        <end position="187"/>
    </location>
</feature>
<accession>A0ABW4PTK0</accession>
<gene>
    <name evidence="4" type="ORF">ACFSDA_00445</name>
</gene>
<keyword evidence="5" id="KW-1185">Reference proteome</keyword>
<dbReference type="Proteomes" id="UP001597280">
    <property type="component" value="Unassembled WGS sequence"/>
</dbReference>
<organism evidence="4 5">
    <name type="scientific">Brachybacterium rhamnosum</name>
    <dbReference type="NCBI Taxonomy" id="173361"/>
    <lineage>
        <taxon>Bacteria</taxon>
        <taxon>Bacillati</taxon>
        <taxon>Actinomycetota</taxon>
        <taxon>Actinomycetes</taxon>
        <taxon>Micrococcales</taxon>
        <taxon>Dermabacteraceae</taxon>
        <taxon>Brachybacterium</taxon>
    </lineage>
</organism>
<evidence type="ECO:0000313" key="4">
    <source>
        <dbReference type="EMBL" id="MFD1833527.1"/>
    </source>
</evidence>
<protein>
    <submittedName>
        <fullName evidence="4">PH domain-containing protein</fullName>
    </submittedName>
</protein>
<keyword evidence="2" id="KW-1133">Transmembrane helix</keyword>
<comment type="caution">
    <text evidence="4">The sequence shown here is derived from an EMBL/GenBank/DDBJ whole genome shotgun (WGS) entry which is preliminary data.</text>
</comment>
<name>A0ABW4PTK0_9MICO</name>
<dbReference type="EMBL" id="JBHUFL010000001">
    <property type="protein sequence ID" value="MFD1833527.1"/>
    <property type="molecule type" value="Genomic_DNA"/>
</dbReference>
<dbReference type="PANTHER" id="PTHR34473:SF3">
    <property type="entry name" value="TRANSMEMBRANE PROTEIN-RELATED"/>
    <property type="match status" value="1"/>
</dbReference>
<sequence length="199" mass="21158">MTSSPDEPTAPHEPTAPDEHSAPHETVAGHDPAPTIRDERLLGVDGLRPVSPSLVPARYLAAIPGYVIALALAVGAVVLAAVTSWWWIAAVAVVPLAVIVQSLLLTPRRVRAIGYLDGEQELVIARGIMFRTISTVPYGRVQSVTIGEGPIERRYGLATLELTTGASDEAPSLPGLPRDEAERLRALLAERGVDRMAAL</sequence>
<reference evidence="5" key="1">
    <citation type="journal article" date="2019" name="Int. J. Syst. Evol. Microbiol.">
        <title>The Global Catalogue of Microorganisms (GCM) 10K type strain sequencing project: providing services to taxonomists for standard genome sequencing and annotation.</title>
        <authorList>
            <consortium name="The Broad Institute Genomics Platform"/>
            <consortium name="The Broad Institute Genome Sequencing Center for Infectious Disease"/>
            <person name="Wu L."/>
            <person name="Ma J."/>
        </authorList>
    </citation>
    <scope>NUCLEOTIDE SEQUENCE [LARGE SCALE GENOMIC DNA]</scope>
    <source>
        <strain evidence="5">JCM 11650</strain>
    </source>
</reference>
<evidence type="ECO:0000259" key="3">
    <source>
        <dbReference type="Pfam" id="PF03703"/>
    </source>
</evidence>
<evidence type="ECO:0000256" key="2">
    <source>
        <dbReference type="SAM" id="Phobius"/>
    </source>
</evidence>
<feature type="region of interest" description="Disordered" evidence="1">
    <location>
        <begin position="1"/>
        <end position="33"/>
    </location>
</feature>
<feature type="transmembrane region" description="Helical" evidence="2">
    <location>
        <begin position="59"/>
        <end position="79"/>
    </location>
</feature>
<proteinExistence type="predicted"/>
<dbReference type="PANTHER" id="PTHR34473">
    <property type="entry name" value="UPF0699 TRANSMEMBRANE PROTEIN YDBS"/>
    <property type="match status" value="1"/>
</dbReference>